<dbReference type="AlphaFoldDB" id="A0A9D7DWN9"/>
<name>A0A9D7DWN9_9PROT</name>
<reference evidence="2" key="1">
    <citation type="submission" date="2020-10" db="EMBL/GenBank/DDBJ databases">
        <title>Connecting structure to function with the recovery of over 1000 high-quality activated sludge metagenome-assembled genomes encoding full-length rRNA genes using long-read sequencing.</title>
        <authorList>
            <person name="Singleton C.M."/>
            <person name="Petriglieri F."/>
            <person name="Kristensen J.M."/>
            <person name="Kirkegaard R.H."/>
            <person name="Michaelsen T.Y."/>
            <person name="Andersen M.H."/>
            <person name="Karst S.M."/>
            <person name="Dueholm M.S."/>
            <person name="Nielsen P.H."/>
            <person name="Albertsen M."/>
        </authorList>
    </citation>
    <scope>NUCLEOTIDE SEQUENCE</scope>
    <source>
        <strain evidence="2">Bjer_18-Q3-R1-45_BAT3C.347</strain>
    </source>
</reference>
<dbReference type="EMBL" id="JADJEV010000002">
    <property type="protein sequence ID" value="MBK6972225.1"/>
    <property type="molecule type" value="Genomic_DNA"/>
</dbReference>
<protein>
    <submittedName>
        <fullName evidence="2">Uncharacterized protein</fullName>
    </submittedName>
</protein>
<evidence type="ECO:0000256" key="1">
    <source>
        <dbReference type="SAM" id="MobiDB-lite"/>
    </source>
</evidence>
<sequence length="62" mass="6832">MYLDKFIEASIVALGLSPGAQDRLIVSSRGVSQSTDRTSTERHSQTLHPVVANPPPRRDEQD</sequence>
<comment type="caution">
    <text evidence="2">The sequence shown here is derived from an EMBL/GenBank/DDBJ whole genome shotgun (WGS) entry which is preliminary data.</text>
</comment>
<feature type="region of interest" description="Disordered" evidence="1">
    <location>
        <begin position="27"/>
        <end position="62"/>
    </location>
</feature>
<dbReference type="Proteomes" id="UP000807785">
    <property type="component" value="Unassembled WGS sequence"/>
</dbReference>
<evidence type="ECO:0000313" key="3">
    <source>
        <dbReference type="Proteomes" id="UP000807785"/>
    </source>
</evidence>
<organism evidence="2 3">
    <name type="scientific">Candidatus Methylophosphatis roskildensis</name>
    <dbReference type="NCBI Taxonomy" id="2899263"/>
    <lineage>
        <taxon>Bacteria</taxon>
        <taxon>Pseudomonadati</taxon>
        <taxon>Pseudomonadota</taxon>
        <taxon>Betaproteobacteria</taxon>
        <taxon>Nitrosomonadales</taxon>
        <taxon>Sterolibacteriaceae</taxon>
        <taxon>Candidatus Methylophosphatis</taxon>
    </lineage>
</organism>
<accession>A0A9D7DWN9</accession>
<proteinExistence type="predicted"/>
<gene>
    <name evidence="2" type="ORF">IPH26_04455</name>
</gene>
<evidence type="ECO:0000313" key="2">
    <source>
        <dbReference type="EMBL" id="MBK6972225.1"/>
    </source>
</evidence>